<accession>A0ABS1EPT9</accession>
<name>A0ABS1EPT9_9CLOT</name>
<protein>
    <submittedName>
        <fullName evidence="2">Uncharacterized protein</fullName>
    </submittedName>
</protein>
<proteinExistence type="predicted"/>
<evidence type="ECO:0000313" key="3">
    <source>
        <dbReference type="Proteomes" id="UP000596739"/>
    </source>
</evidence>
<dbReference type="Proteomes" id="UP000596739">
    <property type="component" value="Unassembled WGS sequence"/>
</dbReference>
<feature type="transmembrane region" description="Helical" evidence="1">
    <location>
        <begin position="21"/>
        <end position="46"/>
    </location>
</feature>
<organism evidence="2 3">
    <name type="scientific">Clostridium yunnanense</name>
    <dbReference type="NCBI Taxonomy" id="2800325"/>
    <lineage>
        <taxon>Bacteria</taxon>
        <taxon>Bacillati</taxon>
        <taxon>Bacillota</taxon>
        <taxon>Clostridia</taxon>
        <taxon>Eubacteriales</taxon>
        <taxon>Clostridiaceae</taxon>
        <taxon>Clostridium</taxon>
    </lineage>
</organism>
<keyword evidence="1" id="KW-0472">Membrane</keyword>
<keyword evidence="3" id="KW-1185">Reference proteome</keyword>
<reference evidence="3" key="1">
    <citation type="submission" date="2021-01" db="EMBL/GenBank/DDBJ databases">
        <title>Genome public.</title>
        <authorList>
            <person name="Liu C."/>
            <person name="Sun Q."/>
        </authorList>
    </citation>
    <scope>NUCLEOTIDE SEQUENCE [LARGE SCALE GENOMIC DNA]</scope>
    <source>
        <strain evidence="3">YIM B02505</strain>
    </source>
</reference>
<evidence type="ECO:0000256" key="1">
    <source>
        <dbReference type="SAM" id="Phobius"/>
    </source>
</evidence>
<keyword evidence="1" id="KW-1133">Transmembrane helix</keyword>
<dbReference type="RefSeq" id="WP_200269489.1">
    <property type="nucleotide sequence ID" value="NZ_JAENHN010000037.1"/>
</dbReference>
<sequence>MKRDEILSKSKNEGFDEREQSIFLSSFGFGNIITMLLCFIFIAINAIKGKGYSEFITIAFATLSATNFYQYKQLRDKNTLLISAIFTCITAILSFIFFIVKG</sequence>
<keyword evidence="1" id="KW-0812">Transmembrane</keyword>
<feature type="transmembrane region" description="Helical" evidence="1">
    <location>
        <begin position="52"/>
        <end position="69"/>
    </location>
</feature>
<feature type="transmembrane region" description="Helical" evidence="1">
    <location>
        <begin position="81"/>
        <end position="100"/>
    </location>
</feature>
<dbReference type="EMBL" id="JAENHN010000037">
    <property type="protein sequence ID" value="MBK1811360.1"/>
    <property type="molecule type" value="Genomic_DNA"/>
</dbReference>
<comment type="caution">
    <text evidence="2">The sequence shown here is derived from an EMBL/GenBank/DDBJ whole genome shotgun (WGS) entry which is preliminary data.</text>
</comment>
<dbReference type="Pfam" id="PF20040">
    <property type="entry name" value="DUF6442"/>
    <property type="match status" value="1"/>
</dbReference>
<evidence type="ECO:0000313" key="2">
    <source>
        <dbReference type="EMBL" id="MBK1811360.1"/>
    </source>
</evidence>
<gene>
    <name evidence="2" type="ORF">JHL18_12055</name>
</gene>
<dbReference type="InterPro" id="IPR045620">
    <property type="entry name" value="DUF6442"/>
</dbReference>